<dbReference type="Proteomes" id="UP001152797">
    <property type="component" value="Unassembled WGS sequence"/>
</dbReference>
<feature type="non-terminal residue" evidence="1">
    <location>
        <position position="313"/>
    </location>
</feature>
<comment type="caution">
    <text evidence="1">The sequence shown here is derived from an EMBL/GenBank/DDBJ whole genome shotgun (WGS) entry which is preliminary data.</text>
</comment>
<dbReference type="EMBL" id="CAMXCT030003377">
    <property type="protein sequence ID" value="CAL4791469.1"/>
    <property type="molecule type" value="Genomic_DNA"/>
</dbReference>
<sequence length="313" mass="36310">QGNLRKISNILSGWCKDSMLERKRGAKPVSVEEFEQNHKARVGVRLMNMTDGGKEIHRFVKDSSESLKISKTAATWKAYVDFVNNVVIEGFVSTIAVSLQYLCEILDPLIIARHEMLPLFDVKIELQGTEIVFDPPFEDEDNPSRTTLRSTIDSWLKDFFAMATVMVRLDSNVGDYLNEIKFEFQTIYNSACGEEHFQMQCLLSLVSELILGSIVKKKTGIDNTEAKCIEYRENFLFHAFLWTESVLWSQMRFEKEVARFEYLKQELSMKKTPTDIHWLKIDAQPVKVTLVNCARRWEEKFTGFLRSFVEDRC</sequence>
<evidence type="ECO:0000313" key="3">
    <source>
        <dbReference type="Proteomes" id="UP001152797"/>
    </source>
</evidence>
<dbReference type="AlphaFoldDB" id="A0A9P1D7V6"/>
<keyword evidence="3" id="KW-1185">Reference proteome</keyword>
<reference evidence="1" key="1">
    <citation type="submission" date="2022-10" db="EMBL/GenBank/DDBJ databases">
        <authorList>
            <person name="Chen Y."/>
            <person name="Dougan E. K."/>
            <person name="Chan C."/>
            <person name="Rhodes N."/>
            <person name="Thang M."/>
        </authorList>
    </citation>
    <scope>NUCLEOTIDE SEQUENCE</scope>
</reference>
<protein>
    <submittedName>
        <fullName evidence="2">Dynein heavy chain tail domain-containing protein</fullName>
    </submittedName>
</protein>
<proteinExistence type="predicted"/>
<name>A0A9P1D7V6_9DINO</name>
<evidence type="ECO:0000313" key="1">
    <source>
        <dbReference type="EMBL" id="CAI4004157.1"/>
    </source>
</evidence>
<gene>
    <name evidence="1" type="ORF">C1SCF055_LOCUS29970</name>
</gene>
<dbReference type="OrthoDB" id="429180at2759"/>
<reference evidence="2 3" key="2">
    <citation type="submission" date="2024-05" db="EMBL/GenBank/DDBJ databases">
        <authorList>
            <person name="Chen Y."/>
            <person name="Shah S."/>
            <person name="Dougan E. K."/>
            <person name="Thang M."/>
            <person name="Chan C."/>
        </authorList>
    </citation>
    <scope>NUCLEOTIDE SEQUENCE [LARGE SCALE GENOMIC DNA]</scope>
</reference>
<evidence type="ECO:0000313" key="2">
    <source>
        <dbReference type="EMBL" id="CAL4791469.1"/>
    </source>
</evidence>
<dbReference type="EMBL" id="CAMXCT020003377">
    <property type="protein sequence ID" value="CAL1157532.1"/>
    <property type="molecule type" value="Genomic_DNA"/>
</dbReference>
<organism evidence="1">
    <name type="scientific">Cladocopium goreaui</name>
    <dbReference type="NCBI Taxonomy" id="2562237"/>
    <lineage>
        <taxon>Eukaryota</taxon>
        <taxon>Sar</taxon>
        <taxon>Alveolata</taxon>
        <taxon>Dinophyceae</taxon>
        <taxon>Suessiales</taxon>
        <taxon>Symbiodiniaceae</taxon>
        <taxon>Cladocopium</taxon>
    </lineage>
</organism>
<accession>A0A9P1D7V6</accession>
<dbReference type="EMBL" id="CAMXCT010003377">
    <property type="protein sequence ID" value="CAI4004157.1"/>
    <property type="molecule type" value="Genomic_DNA"/>
</dbReference>